<dbReference type="Gene3D" id="3.10.580.10">
    <property type="entry name" value="CBS-domain"/>
    <property type="match status" value="1"/>
</dbReference>
<evidence type="ECO:0000256" key="1">
    <source>
        <dbReference type="ARBA" id="ARBA00022553"/>
    </source>
</evidence>
<organism evidence="10 11">
    <name type="scientific">Desulfatitalea alkaliphila</name>
    <dbReference type="NCBI Taxonomy" id="2929485"/>
    <lineage>
        <taxon>Bacteria</taxon>
        <taxon>Pseudomonadati</taxon>
        <taxon>Thermodesulfobacteriota</taxon>
        <taxon>Desulfobacteria</taxon>
        <taxon>Desulfobacterales</taxon>
        <taxon>Desulfosarcinaceae</taxon>
        <taxon>Desulfatitalea</taxon>
    </lineage>
</organism>
<dbReference type="PANTHER" id="PTHR48111">
    <property type="entry name" value="REGULATOR OF RPOS"/>
    <property type="match status" value="1"/>
</dbReference>
<evidence type="ECO:0000313" key="11">
    <source>
        <dbReference type="Proteomes" id="UP001165427"/>
    </source>
</evidence>
<keyword evidence="5" id="KW-0804">Transcription</keyword>
<feature type="modified residue" description="4-aspartylphosphate" evidence="6">
    <location>
        <position position="55"/>
    </location>
</feature>
<name>A0AA41R1E5_9BACT</name>
<proteinExistence type="predicted"/>
<dbReference type="SUPFAM" id="SSF54631">
    <property type="entry name" value="CBS-domain pair"/>
    <property type="match status" value="1"/>
</dbReference>
<dbReference type="SMART" id="SM00448">
    <property type="entry name" value="REC"/>
    <property type="match status" value="1"/>
</dbReference>
<evidence type="ECO:0000256" key="4">
    <source>
        <dbReference type="ARBA" id="ARBA00023125"/>
    </source>
</evidence>
<gene>
    <name evidence="10" type="ORF">MRX98_06630</name>
</gene>
<dbReference type="PROSITE" id="PS51371">
    <property type="entry name" value="CBS"/>
    <property type="match status" value="1"/>
</dbReference>
<evidence type="ECO:0000256" key="3">
    <source>
        <dbReference type="ARBA" id="ARBA00023015"/>
    </source>
</evidence>
<dbReference type="Pfam" id="PF00571">
    <property type="entry name" value="CBS"/>
    <property type="match status" value="2"/>
</dbReference>
<evidence type="ECO:0000313" key="10">
    <source>
        <dbReference type="EMBL" id="MCJ8500244.1"/>
    </source>
</evidence>
<evidence type="ECO:0000256" key="6">
    <source>
        <dbReference type="PROSITE-ProRule" id="PRU00169"/>
    </source>
</evidence>
<evidence type="ECO:0000259" key="8">
    <source>
        <dbReference type="PROSITE" id="PS50110"/>
    </source>
</evidence>
<dbReference type="GO" id="GO:0032993">
    <property type="term" value="C:protein-DNA complex"/>
    <property type="evidence" value="ECO:0007669"/>
    <property type="project" value="TreeGrafter"/>
</dbReference>
<keyword evidence="2" id="KW-0902">Two-component regulatory system</keyword>
<dbReference type="InterPro" id="IPR011006">
    <property type="entry name" value="CheY-like_superfamily"/>
</dbReference>
<sequence>MKKKIKVMMVDDEARFREKTSAILTRKGFETTIAASGEEALRIIREAPQDVVVLDVKMEGMDGHAALAEIKKIAPETQVIMLTGHGSLESAVNSKELAAFDYLNKPCDIDLLAAKINEAYAVRQSKADRKEKKVRDIMTGIEDYSSVTIDATVRQAVETLFKSISELASSSRIREAGHRSLLVFDDRQRLRGLLSIKDLIRAVRPYYLSVPQSSMAQSVRFSQVFSGNQYGLFSIQLKALADKKVGELDLEPPVMIDAAANLMDVAELLYKTQKTRLVVTSGSKVIGILREQDLFFEIVHIITQ</sequence>
<dbReference type="GO" id="GO:0000976">
    <property type="term" value="F:transcription cis-regulatory region binding"/>
    <property type="evidence" value="ECO:0007669"/>
    <property type="project" value="TreeGrafter"/>
</dbReference>
<dbReference type="InterPro" id="IPR000644">
    <property type="entry name" value="CBS_dom"/>
</dbReference>
<keyword evidence="4" id="KW-0238">DNA-binding</keyword>
<evidence type="ECO:0000256" key="5">
    <source>
        <dbReference type="ARBA" id="ARBA00023163"/>
    </source>
</evidence>
<dbReference type="AlphaFoldDB" id="A0AA41R1E5"/>
<dbReference type="PANTHER" id="PTHR48111:SF1">
    <property type="entry name" value="TWO-COMPONENT RESPONSE REGULATOR ORR33"/>
    <property type="match status" value="1"/>
</dbReference>
<dbReference type="SMART" id="SM00116">
    <property type="entry name" value="CBS"/>
    <property type="match status" value="2"/>
</dbReference>
<dbReference type="PROSITE" id="PS50110">
    <property type="entry name" value="RESPONSE_REGULATORY"/>
    <property type="match status" value="1"/>
</dbReference>
<evidence type="ECO:0000256" key="7">
    <source>
        <dbReference type="PROSITE-ProRule" id="PRU00703"/>
    </source>
</evidence>
<dbReference type="InterPro" id="IPR001789">
    <property type="entry name" value="Sig_transdc_resp-reg_receiver"/>
</dbReference>
<dbReference type="Gene3D" id="3.40.50.2300">
    <property type="match status" value="1"/>
</dbReference>
<dbReference type="CDD" id="cd02205">
    <property type="entry name" value="CBS_pair_SF"/>
    <property type="match status" value="1"/>
</dbReference>
<keyword evidence="1 6" id="KW-0597">Phosphoprotein</keyword>
<dbReference type="GO" id="GO:0000156">
    <property type="term" value="F:phosphorelay response regulator activity"/>
    <property type="evidence" value="ECO:0007669"/>
    <property type="project" value="TreeGrafter"/>
</dbReference>
<accession>A0AA41R1E5</accession>
<dbReference type="InterPro" id="IPR039420">
    <property type="entry name" value="WalR-like"/>
</dbReference>
<dbReference type="InterPro" id="IPR046342">
    <property type="entry name" value="CBS_dom_sf"/>
</dbReference>
<feature type="domain" description="CBS" evidence="9">
    <location>
        <begin position="138"/>
        <end position="210"/>
    </location>
</feature>
<reference evidence="10" key="1">
    <citation type="submission" date="2022-04" db="EMBL/GenBank/DDBJ databases">
        <title>Desulfatitalea alkaliphila sp. nov., a novel anaerobic sulfate-reducing bacterium isolated from terrestrial mud volcano, Taman Peninsula, Russia.</title>
        <authorList>
            <person name="Khomyakova M.A."/>
            <person name="Merkel A.Y."/>
            <person name="Slobodkin A.I."/>
        </authorList>
    </citation>
    <scope>NUCLEOTIDE SEQUENCE</scope>
    <source>
        <strain evidence="10">M08but</strain>
    </source>
</reference>
<dbReference type="Proteomes" id="UP001165427">
    <property type="component" value="Unassembled WGS sequence"/>
</dbReference>
<dbReference type="EMBL" id="JALJRB010000005">
    <property type="protein sequence ID" value="MCJ8500244.1"/>
    <property type="molecule type" value="Genomic_DNA"/>
</dbReference>
<keyword evidence="7" id="KW-0129">CBS domain</keyword>
<keyword evidence="3" id="KW-0805">Transcription regulation</keyword>
<feature type="domain" description="Response regulatory" evidence="8">
    <location>
        <begin position="6"/>
        <end position="120"/>
    </location>
</feature>
<dbReference type="GO" id="GO:0005829">
    <property type="term" value="C:cytosol"/>
    <property type="evidence" value="ECO:0007669"/>
    <property type="project" value="TreeGrafter"/>
</dbReference>
<keyword evidence="11" id="KW-1185">Reference proteome</keyword>
<dbReference type="GO" id="GO:0006355">
    <property type="term" value="P:regulation of DNA-templated transcription"/>
    <property type="evidence" value="ECO:0007669"/>
    <property type="project" value="TreeGrafter"/>
</dbReference>
<comment type="caution">
    <text evidence="10">The sequence shown here is derived from an EMBL/GenBank/DDBJ whole genome shotgun (WGS) entry which is preliminary data.</text>
</comment>
<evidence type="ECO:0000256" key="2">
    <source>
        <dbReference type="ARBA" id="ARBA00023012"/>
    </source>
</evidence>
<protein>
    <submittedName>
        <fullName evidence="10">Response regulator</fullName>
    </submittedName>
</protein>
<dbReference type="RefSeq" id="WP_246904143.1">
    <property type="nucleotide sequence ID" value="NZ_JALJRB010000005.1"/>
</dbReference>
<dbReference type="Pfam" id="PF00072">
    <property type="entry name" value="Response_reg"/>
    <property type="match status" value="1"/>
</dbReference>
<evidence type="ECO:0000259" key="9">
    <source>
        <dbReference type="PROSITE" id="PS51371"/>
    </source>
</evidence>
<dbReference type="SUPFAM" id="SSF52172">
    <property type="entry name" value="CheY-like"/>
    <property type="match status" value="1"/>
</dbReference>